<dbReference type="GO" id="GO:0016787">
    <property type="term" value="F:hydrolase activity"/>
    <property type="evidence" value="ECO:0007669"/>
    <property type="project" value="UniProtKB-KW"/>
</dbReference>
<dbReference type="Proteomes" id="UP001249240">
    <property type="component" value="Unassembled WGS sequence"/>
</dbReference>
<evidence type="ECO:0000313" key="5">
    <source>
        <dbReference type="Proteomes" id="UP001249240"/>
    </source>
</evidence>
<protein>
    <submittedName>
        <fullName evidence="4">Class C sortase</fullName>
    </submittedName>
</protein>
<organism evidence="4 5">
    <name type="scientific">Enterococcus raffinosus</name>
    <dbReference type="NCBI Taxonomy" id="71452"/>
    <lineage>
        <taxon>Bacteria</taxon>
        <taxon>Bacillati</taxon>
        <taxon>Bacillota</taxon>
        <taxon>Bacilli</taxon>
        <taxon>Lactobacillales</taxon>
        <taxon>Enterococcaceae</taxon>
        <taxon>Enterococcus</taxon>
    </lineage>
</organism>
<dbReference type="GeneID" id="67041001"/>
<name>A0AAW8T098_9ENTE</name>
<keyword evidence="3" id="KW-0812">Transmembrane</keyword>
<feature type="transmembrane region" description="Helical" evidence="3">
    <location>
        <begin position="7"/>
        <end position="30"/>
    </location>
</feature>
<dbReference type="InterPro" id="IPR023365">
    <property type="entry name" value="Sortase_dom-sf"/>
</dbReference>
<sequence>MKKKRRYLFIDILMLIIMLGGAGALLYPLVGDALNNFWNQQVINYYQEKSNAENREAIQQEEKRIKEENKKIAKMGVPGNDPFTKKKPENTTLEKDYYQKHTIAVIRIPKINVTLPVFDQTDNLFLKRGAALLEGTSYPDGGKGIHTVITSHRGLKEARLFSDLPKLKKGNHFYLEYKNQTFAYKVDKIQTIEPTEVETLNIVEDKNYATLMTCTPYGVNSHRLLVRGTRIPFSEGMKKTLAKADRVHRNRSLAILIFSLLLMIGIGSIVFKRIKSLKGRKRS</sequence>
<dbReference type="InterPro" id="IPR005754">
    <property type="entry name" value="Sortase"/>
</dbReference>
<dbReference type="RefSeq" id="WP_010745414.1">
    <property type="nucleotide sequence ID" value="NZ_BAAAXM010000062.1"/>
</dbReference>
<keyword evidence="3" id="KW-0472">Membrane</keyword>
<feature type="transmembrane region" description="Helical" evidence="3">
    <location>
        <begin position="253"/>
        <end position="271"/>
    </location>
</feature>
<evidence type="ECO:0000313" key="4">
    <source>
        <dbReference type="EMBL" id="MDT2539748.1"/>
    </source>
</evidence>
<dbReference type="AlphaFoldDB" id="A0AAW8T098"/>
<feature type="active site" description="Acyl-thioester intermediate" evidence="2">
    <location>
        <position position="214"/>
    </location>
</feature>
<dbReference type="CDD" id="cd05827">
    <property type="entry name" value="Sortase_C"/>
    <property type="match status" value="1"/>
</dbReference>
<feature type="active site" description="Proton donor/acceptor" evidence="2">
    <location>
        <position position="152"/>
    </location>
</feature>
<evidence type="ECO:0000256" key="2">
    <source>
        <dbReference type="PIRSR" id="PIRSR605754-1"/>
    </source>
</evidence>
<keyword evidence="3" id="KW-1133">Transmembrane helix</keyword>
<evidence type="ECO:0000256" key="1">
    <source>
        <dbReference type="ARBA" id="ARBA00022801"/>
    </source>
</evidence>
<keyword evidence="1" id="KW-0378">Hydrolase</keyword>
<dbReference type="Gene3D" id="2.40.260.10">
    <property type="entry name" value="Sortase"/>
    <property type="match status" value="1"/>
</dbReference>
<comment type="caution">
    <text evidence="4">The sequence shown here is derived from an EMBL/GenBank/DDBJ whole genome shotgun (WGS) entry which is preliminary data.</text>
</comment>
<dbReference type="EMBL" id="JARPXM010000021">
    <property type="protein sequence ID" value="MDT2539748.1"/>
    <property type="molecule type" value="Genomic_DNA"/>
</dbReference>
<dbReference type="InterPro" id="IPR042002">
    <property type="entry name" value="Sortase_C"/>
</dbReference>
<evidence type="ECO:0000256" key="3">
    <source>
        <dbReference type="SAM" id="Phobius"/>
    </source>
</evidence>
<reference evidence="4" key="1">
    <citation type="submission" date="2023-03" db="EMBL/GenBank/DDBJ databases">
        <authorList>
            <person name="Shen W."/>
            <person name="Cai J."/>
        </authorList>
    </citation>
    <scope>NUCLEOTIDE SEQUENCE</scope>
    <source>
        <strain evidence="4">B646-2</strain>
    </source>
</reference>
<dbReference type="NCBIfam" id="NF033745">
    <property type="entry name" value="class_C_sortase"/>
    <property type="match status" value="1"/>
</dbReference>
<gene>
    <name evidence="4" type="ORF">P7D78_16565</name>
</gene>
<dbReference type="NCBIfam" id="TIGR01076">
    <property type="entry name" value="sortase_fam"/>
    <property type="match status" value="1"/>
</dbReference>
<accession>A0AAW8T098</accession>
<proteinExistence type="predicted"/>
<dbReference type="SUPFAM" id="SSF63817">
    <property type="entry name" value="Sortase"/>
    <property type="match status" value="1"/>
</dbReference>
<dbReference type="Pfam" id="PF04203">
    <property type="entry name" value="Sortase"/>
    <property type="match status" value="1"/>
</dbReference>